<sequence length="362" mass="40755">MFCNCFGALNSCKGKGEPAEQTLEQVGETKSFSYSSLRSATGDFHSSCKIGGGGYGVVYKGVLRDGTQVAIKSLSVESKQGTHEFMTEIEMISNIQHPNLVKLIGFCIEGTHRILVYEFLENNSLASALLGSKSKCLSQTLFIEISKQATYCWMRTSIRKSVILVLQNFFLTMSPMLVLELQEQSYLFCLNRGYLAPEYALLRQLTKKADVYSFGILMLEIISGKSSSKAAFGDNILVLVEWAWKLKEENRLLELVDSELTDYDENEVYRFLVVALFCTQSSAKHRPTMKQVLQMLSKQVHLNEKALTEPGIYRWDTSGKTSGYLNETSSSSHVIKYKRSENQHQTSTQFSGTDIVTEMFPR</sequence>
<dbReference type="PANTHER" id="PTHR47973">
    <property type="entry name" value="CYSTEINE-RICH RECEPTOR-LIKE PROTEIN KINASE 3"/>
    <property type="match status" value="1"/>
</dbReference>
<dbReference type="Proteomes" id="UP001058974">
    <property type="component" value="Chromosome 3"/>
</dbReference>
<dbReference type="FunFam" id="3.30.200.20:FF:000225">
    <property type="entry name" value="cold-responsive protein kinase 1"/>
    <property type="match status" value="1"/>
</dbReference>
<keyword evidence="1" id="KW-0808">Transferase</keyword>
<organism evidence="7 8">
    <name type="scientific">Pisum sativum</name>
    <name type="common">Garden pea</name>
    <name type="synonym">Lathyrus oleraceus</name>
    <dbReference type="NCBI Taxonomy" id="3888"/>
    <lineage>
        <taxon>Eukaryota</taxon>
        <taxon>Viridiplantae</taxon>
        <taxon>Streptophyta</taxon>
        <taxon>Embryophyta</taxon>
        <taxon>Tracheophyta</taxon>
        <taxon>Spermatophyta</taxon>
        <taxon>Magnoliopsida</taxon>
        <taxon>eudicotyledons</taxon>
        <taxon>Gunneridae</taxon>
        <taxon>Pentapetalae</taxon>
        <taxon>rosids</taxon>
        <taxon>fabids</taxon>
        <taxon>Fabales</taxon>
        <taxon>Fabaceae</taxon>
        <taxon>Papilionoideae</taxon>
        <taxon>50 kb inversion clade</taxon>
        <taxon>NPAAA clade</taxon>
        <taxon>Hologalegina</taxon>
        <taxon>IRL clade</taxon>
        <taxon>Fabeae</taxon>
        <taxon>Lathyrus</taxon>
    </lineage>
</organism>
<keyword evidence="3" id="KW-0418">Kinase</keyword>
<evidence type="ECO:0000256" key="3">
    <source>
        <dbReference type="ARBA" id="ARBA00022777"/>
    </source>
</evidence>
<dbReference type="Gramene" id="Psat03G0422600-T2">
    <property type="protein sequence ID" value="KAI5429563.1"/>
    <property type="gene ID" value="KIW84_034226"/>
</dbReference>
<evidence type="ECO:0000256" key="5">
    <source>
        <dbReference type="PROSITE-ProRule" id="PRU10141"/>
    </source>
</evidence>
<dbReference type="InterPro" id="IPR052059">
    <property type="entry name" value="CR_Ser/Thr_kinase"/>
</dbReference>
<dbReference type="Gene3D" id="3.30.200.20">
    <property type="entry name" value="Phosphorylase Kinase, domain 1"/>
    <property type="match status" value="1"/>
</dbReference>
<accession>A0A9D5B0Y4</accession>
<dbReference type="Pfam" id="PF07714">
    <property type="entry name" value="PK_Tyr_Ser-Thr"/>
    <property type="match status" value="2"/>
</dbReference>
<keyword evidence="8" id="KW-1185">Reference proteome</keyword>
<feature type="domain" description="Protein kinase" evidence="6">
    <location>
        <begin position="44"/>
        <end position="302"/>
    </location>
</feature>
<dbReference type="AlphaFoldDB" id="A0A9D5B0Y4"/>
<evidence type="ECO:0000256" key="1">
    <source>
        <dbReference type="ARBA" id="ARBA00022679"/>
    </source>
</evidence>
<name>A0A9D5B0Y4_PEA</name>
<dbReference type="GO" id="GO:0005524">
    <property type="term" value="F:ATP binding"/>
    <property type="evidence" value="ECO:0007669"/>
    <property type="project" value="UniProtKB-UniRule"/>
</dbReference>
<protein>
    <recommendedName>
        <fullName evidence="6">Protein kinase domain-containing protein</fullName>
    </recommendedName>
</protein>
<dbReference type="SUPFAM" id="SSF56112">
    <property type="entry name" value="Protein kinase-like (PK-like)"/>
    <property type="match status" value="1"/>
</dbReference>
<dbReference type="PROSITE" id="PS50011">
    <property type="entry name" value="PROTEIN_KINASE_DOM"/>
    <property type="match status" value="1"/>
</dbReference>
<keyword evidence="4 5" id="KW-0067">ATP-binding</keyword>
<evidence type="ECO:0000313" key="7">
    <source>
        <dbReference type="EMBL" id="KAI5429563.1"/>
    </source>
</evidence>
<comment type="caution">
    <text evidence="7">The sequence shown here is derived from an EMBL/GenBank/DDBJ whole genome shotgun (WGS) entry which is preliminary data.</text>
</comment>
<dbReference type="EMBL" id="JAMSHJ010000003">
    <property type="protein sequence ID" value="KAI5429563.1"/>
    <property type="molecule type" value="Genomic_DNA"/>
</dbReference>
<dbReference type="Gene3D" id="1.10.510.10">
    <property type="entry name" value="Transferase(Phosphotransferase) domain 1"/>
    <property type="match status" value="1"/>
</dbReference>
<feature type="binding site" evidence="5">
    <location>
        <position position="72"/>
    </location>
    <ligand>
        <name>ATP</name>
        <dbReference type="ChEBI" id="CHEBI:30616"/>
    </ligand>
</feature>
<gene>
    <name evidence="7" type="ORF">KIW84_034226</name>
</gene>
<evidence type="ECO:0000256" key="2">
    <source>
        <dbReference type="ARBA" id="ARBA00022741"/>
    </source>
</evidence>
<dbReference type="InterPro" id="IPR000719">
    <property type="entry name" value="Prot_kinase_dom"/>
</dbReference>
<evidence type="ECO:0000256" key="4">
    <source>
        <dbReference type="ARBA" id="ARBA00022840"/>
    </source>
</evidence>
<dbReference type="GO" id="GO:0004672">
    <property type="term" value="F:protein kinase activity"/>
    <property type="evidence" value="ECO:0007669"/>
    <property type="project" value="InterPro"/>
</dbReference>
<evidence type="ECO:0000259" key="6">
    <source>
        <dbReference type="PROSITE" id="PS50011"/>
    </source>
</evidence>
<reference evidence="7 8" key="1">
    <citation type="journal article" date="2022" name="Nat. Genet.">
        <title>Improved pea reference genome and pan-genome highlight genomic features and evolutionary characteristics.</title>
        <authorList>
            <person name="Yang T."/>
            <person name="Liu R."/>
            <person name="Luo Y."/>
            <person name="Hu S."/>
            <person name="Wang D."/>
            <person name="Wang C."/>
            <person name="Pandey M.K."/>
            <person name="Ge S."/>
            <person name="Xu Q."/>
            <person name="Li N."/>
            <person name="Li G."/>
            <person name="Huang Y."/>
            <person name="Saxena R.K."/>
            <person name="Ji Y."/>
            <person name="Li M."/>
            <person name="Yan X."/>
            <person name="He Y."/>
            <person name="Liu Y."/>
            <person name="Wang X."/>
            <person name="Xiang C."/>
            <person name="Varshney R.K."/>
            <person name="Ding H."/>
            <person name="Gao S."/>
            <person name="Zong X."/>
        </authorList>
    </citation>
    <scope>NUCLEOTIDE SEQUENCE [LARGE SCALE GENOMIC DNA]</scope>
    <source>
        <strain evidence="7 8">cv. Zhongwan 6</strain>
    </source>
</reference>
<dbReference type="PROSITE" id="PS00107">
    <property type="entry name" value="PROTEIN_KINASE_ATP"/>
    <property type="match status" value="1"/>
</dbReference>
<keyword evidence="2 5" id="KW-0547">Nucleotide-binding</keyword>
<dbReference type="InterPro" id="IPR011009">
    <property type="entry name" value="Kinase-like_dom_sf"/>
</dbReference>
<proteinExistence type="predicted"/>
<evidence type="ECO:0000313" key="8">
    <source>
        <dbReference type="Proteomes" id="UP001058974"/>
    </source>
</evidence>
<dbReference type="InterPro" id="IPR017441">
    <property type="entry name" value="Protein_kinase_ATP_BS"/>
</dbReference>
<dbReference type="InterPro" id="IPR001245">
    <property type="entry name" value="Ser-Thr/Tyr_kinase_cat_dom"/>
</dbReference>